<dbReference type="RefSeq" id="WP_122402308.1">
    <property type="nucleotide sequence ID" value="NZ_LS398110.1"/>
</dbReference>
<dbReference type="KEGG" id="bvz:BRAD3257_3118"/>
<evidence type="ECO:0000259" key="1">
    <source>
        <dbReference type="Pfam" id="PF13524"/>
    </source>
</evidence>
<protein>
    <recommendedName>
        <fullName evidence="1">Spore protein YkvP/CgeB glycosyl transferase-like domain-containing protein</fullName>
    </recommendedName>
</protein>
<dbReference type="AlphaFoldDB" id="A0A2U3PYD5"/>
<feature type="domain" description="Spore protein YkvP/CgeB glycosyl transferase-like" evidence="1">
    <location>
        <begin position="224"/>
        <end position="366"/>
    </location>
</feature>
<organism evidence="2 3">
    <name type="scientific">Bradyrhizobium vignae</name>
    <dbReference type="NCBI Taxonomy" id="1549949"/>
    <lineage>
        <taxon>Bacteria</taxon>
        <taxon>Pseudomonadati</taxon>
        <taxon>Pseudomonadota</taxon>
        <taxon>Alphaproteobacteria</taxon>
        <taxon>Hyphomicrobiales</taxon>
        <taxon>Nitrobacteraceae</taxon>
        <taxon>Bradyrhizobium</taxon>
    </lineage>
</organism>
<dbReference type="Pfam" id="PF13524">
    <property type="entry name" value="Glyco_trans_1_2"/>
    <property type="match status" value="1"/>
</dbReference>
<sequence>MRIVFVDTYYRRFLGEHYARNPQLASESYALQQRSLIEARFGTSDFYTKHLNDLGCETFDLIANCVPLQAAWLRENGRSATLLNYAAPHRFYRLPILGHVVAALPGLLSTVFEQVRSLQPDVLYCHDLSLFPNWFLGKIRKHVKLVVGQIAHTLPPDSFVSGYDLVLTSFPHFVDRIKAKRVDSEYFRLGFDHRMSASFDGIPRDIELSFVGALGRSHGSAIPLLERLCRETPIRIYGYGIDGVPRHSPIRERYEGEVWGLDMYRILARSRVTLNRHIGAAENFANNMRLYEATGMGALLLTERKDNLNDLFASGEEVETYSGPDDAIEKVSSLLRDTERCAKIAAAGQARTLREHTYRERMKELMLILERRLVT</sequence>
<dbReference type="InterPro" id="IPR055259">
    <property type="entry name" value="YkvP/CgeB_Glyco_trans-like"/>
</dbReference>
<reference evidence="2 3" key="1">
    <citation type="submission" date="2018-03" db="EMBL/GenBank/DDBJ databases">
        <authorList>
            <person name="Gully D."/>
        </authorList>
    </citation>
    <scope>NUCLEOTIDE SEQUENCE [LARGE SCALE GENOMIC DNA]</scope>
    <source>
        <strain evidence="2">ORS3257</strain>
    </source>
</reference>
<dbReference type="Proteomes" id="UP000246085">
    <property type="component" value="Chromosome BRAD3257"/>
</dbReference>
<gene>
    <name evidence="2" type="ORF">BRAD3257_3118</name>
</gene>
<evidence type="ECO:0000313" key="2">
    <source>
        <dbReference type="EMBL" id="SPP94164.1"/>
    </source>
</evidence>
<name>A0A2U3PYD5_9BRAD</name>
<dbReference type="SUPFAM" id="SSF53756">
    <property type="entry name" value="UDP-Glycosyltransferase/glycogen phosphorylase"/>
    <property type="match status" value="1"/>
</dbReference>
<proteinExistence type="predicted"/>
<dbReference type="EMBL" id="LS398110">
    <property type="protein sequence ID" value="SPP94164.1"/>
    <property type="molecule type" value="Genomic_DNA"/>
</dbReference>
<accession>A0A2U3PYD5</accession>
<evidence type="ECO:0000313" key="3">
    <source>
        <dbReference type="Proteomes" id="UP000246085"/>
    </source>
</evidence>